<dbReference type="Proteomes" id="UP001556367">
    <property type="component" value="Unassembled WGS sequence"/>
</dbReference>
<protein>
    <recommendedName>
        <fullName evidence="8">Cation efflux protein transmembrane domain-containing protein</fullName>
    </recommendedName>
</protein>
<keyword evidence="2" id="KW-0813">Transport</keyword>
<proteinExistence type="predicted"/>
<evidence type="ECO:0000259" key="8">
    <source>
        <dbReference type="Pfam" id="PF01545"/>
    </source>
</evidence>
<dbReference type="InterPro" id="IPR027469">
    <property type="entry name" value="Cation_efflux_TMD_sf"/>
</dbReference>
<dbReference type="Gene3D" id="1.20.1510.10">
    <property type="entry name" value="Cation efflux protein transmembrane domain"/>
    <property type="match status" value="1"/>
</dbReference>
<organism evidence="9 10">
    <name type="scientific">Hohenbuehelia grisea</name>
    <dbReference type="NCBI Taxonomy" id="104357"/>
    <lineage>
        <taxon>Eukaryota</taxon>
        <taxon>Fungi</taxon>
        <taxon>Dikarya</taxon>
        <taxon>Basidiomycota</taxon>
        <taxon>Agaricomycotina</taxon>
        <taxon>Agaricomycetes</taxon>
        <taxon>Agaricomycetidae</taxon>
        <taxon>Agaricales</taxon>
        <taxon>Pleurotineae</taxon>
        <taxon>Pleurotaceae</taxon>
        <taxon>Hohenbuehelia</taxon>
    </lineage>
</organism>
<keyword evidence="5 7" id="KW-0472">Membrane</keyword>
<feature type="domain" description="Cation efflux protein transmembrane" evidence="8">
    <location>
        <begin position="97"/>
        <end position="173"/>
    </location>
</feature>
<dbReference type="PANTHER" id="PTHR43840">
    <property type="entry name" value="MITOCHONDRIAL METAL TRANSPORTER 1-RELATED"/>
    <property type="match status" value="1"/>
</dbReference>
<evidence type="ECO:0000256" key="7">
    <source>
        <dbReference type="SAM" id="Phobius"/>
    </source>
</evidence>
<dbReference type="PANTHER" id="PTHR43840:SF12">
    <property type="entry name" value="CATION DIFFUSION FACILITATOR 1 (AFU_ORTHOLOGUE AFUA_1G14440)"/>
    <property type="match status" value="1"/>
</dbReference>
<comment type="subcellular location">
    <subcellularLocation>
        <location evidence="1">Membrane</location>
        <topology evidence="1">Multi-pass membrane protein</topology>
    </subcellularLocation>
</comment>
<evidence type="ECO:0000256" key="6">
    <source>
        <dbReference type="SAM" id="MobiDB-lite"/>
    </source>
</evidence>
<dbReference type="InterPro" id="IPR050291">
    <property type="entry name" value="CDF_Transporter"/>
</dbReference>
<evidence type="ECO:0000256" key="2">
    <source>
        <dbReference type="ARBA" id="ARBA00022448"/>
    </source>
</evidence>
<comment type="caution">
    <text evidence="9">The sequence shown here is derived from an EMBL/GenBank/DDBJ whole genome shotgun (WGS) entry which is preliminary data.</text>
</comment>
<dbReference type="SUPFAM" id="SSF161111">
    <property type="entry name" value="Cation efflux protein transmembrane domain-like"/>
    <property type="match status" value="1"/>
</dbReference>
<accession>A0ABR3J8S4</accession>
<evidence type="ECO:0000256" key="4">
    <source>
        <dbReference type="ARBA" id="ARBA00022989"/>
    </source>
</evidence>
<reference evidence="10" key="1">
    <citation type="submission" date="2024-06" db="EMBL/GenBank/DDBJ databases">
        <title>Multi-omics analyses provide insights into the biosynthesis of the anticancer antibiotic pleurotin in Hohenbuehelia grisea.</title>
        <authorList>
            <person name="Weaver J.A."/>
            <person name="Alberti F."/>
        </authorList>
    </citation>
    <scope>NUCLEOTIDE SEQUENCE [LARGE SCALE GENOMIC DNA]</scope>
    <source>
        <strain evidence="10">T-177</strain>
    </source>
</reference>
<dbReference type="InterPro" id="IPR058533">
    <property type="entry name" value="Cation_efflux_TM"/>
</dbReference>
<keyword evidence="10" id="KW-1185">Reference proteome</keyword>
<feature type="transmembrane region" description="Helical" evidence="7">
    <location>
        <begin position="95"/>
        <end position="116"/>
    </location>
</feature>
<evidence type="ECO:0000313" key="10">
    <source>
        <dbReference type="Proteomes" id="UP001556367"/>
    </source>
</evidence>
<feature type="compositionally biased region" description="Polar residues" evidence="6">
    <location>
        <begin position="1"/>
        <end position="15"/>
    </location>
</feature>
<name>A0ABR3J8S4_9AGAR</name>
<keyword evidence="3 7" id="KW-0812">Transmembrane</keyword>
<dbReference type="Pfam" id="PF01545">
    <property type="entry name" value="Cation_efflux"/>
    <property type="match status" value="1"/>
</dbReference>
<keyword evidence="4 7" id="KW-1133">Transmembrane helix</keyword>
<dbReference type="EMBL" id="JASNQZ010000011">
    <property type="protein sequence ID" value="KAL0951902.1"/>
    <property type="molecule type" value="Genomic_DNA"/>
</dbReference>
<feature type="transmembrane region" description="Helical" evidence="7">
    <location>
        <begin position="122"/>
        <end position="143"/>
    </location>
</feature>
<gene>
    <name evidence="9" type="ORF">HGRIS_008557</name>
</gene>
<feature type="region of interest" description="Disordered" evidence="6">
    <location>
        <begin position="1"/>
        <end position="22"/>
    </location>
</feature>
<evidence type="ECO:0000313" key="9">
    <source>
        <dbReference type="EMBL" id="KAL0951902.1"/>
    </source>
</evidence>
<evidence type="ECO:0000256" key="5">
    <source>
        <dbReference type="ARBA" id="ARBA00023136"/>
    </source>
</evidence>
<evidence type="ECO:0000256" key="1">
    <source>
        <dbReference type="ARBA" id="ARBA00004141"/>
    </source>
</evidence>
<sequence length="175" mass="19551">MQASDTVVPDLSSSKVDIERDSESLSVLPADPYQFRDALKTPAELEALRRRRKGKRVAKYHRRQNNLIASLLKPMEDHTEEAKVEEEAARLPVKIAVWASLIANLSLCVLQMYAAISSLSLSLLATGIDSIFDIGSNILLFWLHKKANKLDFNRWPVGGARLETIGNIVYGFLCV</sequence>
<evidence type="ECO:0000256" key="3">
    <source>
        <dbReference type="ARBA" id="ARBA00022692"/>
    </source>
</evidence>